<dbReference type="RefSeq" id="WP_163462821.1">
    <property type="nucleotide sequence ID" value="NZ_JAAAMG010000006.1"/>
</dbReference>
<keyword evidence="2" id="KW-1185">Reference proteome</keyword>
<evidence type="ECO:0000313" key="1">
    <source>
        <dbReference type="EMBL" id="NDW04560.1"/>
    </source>
</evidence>
<dbReference type="EMBL" id="JAAAMG010000006">
    <property type="protein sequence ID" value="NDW04560.1"/>
    <property type="molecule type" value="Genomic_DNA"/>
</dbReference>
<proteinExistence type="predicted"/>
<organism evidence="1 2">
    <name type="scientific">Jiella pacifica</name>
    <dbReference type="NCBI Taxonomy" id="2696469"/>
    <lineage>
        <taxon>Bacteria</taxon>
        <taxon>Pseudomonadati</taxon>
        <taxon>Pseudomonadota</taxon>
        <taxon>Alphaproteobacteria</taxon>
        <taxon>Hyphomicrobiales</taxon>
        <taxon>Aurantimonadaceae</taxon>
        <taxon>Jiella</taxon>
    </lineage>
</organism>
<dbReference type="InterPro" id="IPR029063">
    <property type="entry name" value="SAM-dependent_MTases_sf"/>
</dbReference>
<reference evidence="1 2" key="1">
    <citation type="submission" date="2020-01" db="EMBL/GenBank/DDBJ databases">
        <title>Jiella pacifica sp. nov.</title>
        <authorList>
            <person name="Xue Z."/>
            <person name="Zhu S."/>
            <person name="Chen J."/>
            <person name="Yang J."/>
        </authorList>
    </citation>
    <scope>NUCLEOTIDE SEQUENCE [LARGE SCALE GENOMIC DNA]</scope>
    <source>
        <strain evidence="1 2">40Bstr34</strain>
    </source>
</reference>
<dbReference type="SUPFAM" id="SSF53335">
    <property type="entry name" value="S-adenosyl-L-methionine-dependent methyltransferases"/>
    <property type="match status" value="1"/>
</dbReference>
<evidence type="ECO:0008006" key="3">
    <source>
        <dbReference type="Google" id="ProtNLM"/>
    </source>
</evidence>
<sequence length="292" mass="32314">MNTRPNFDDFLALRRSDPRLARLTHDVALPRSQGVEFGPGPHPLPLPDGLSVRYVDLVSEDAAGGSVDHVWNGNGSLLAAIGEDKTRDFAIARLFAHRVPNLLGWFRGVFEALRPGGVLNMTLPDKRMTGDALRAPSTLGEILEADHLGLTRPSFRQFFDHRRLAVPLGPQQLWREPVDPAQLTGAGTEEALAFAQEASRDGADAGITCHCWVFTPLSFLDLIEELSRAGLFPFVISQFATTEPGSSEFFVCLRHDHATEPARLLERQTVAIDHVRKIALERRRRAKLMASE</sequence>
<protein>
    <recommendedName>
        <fullName evidence="3">Class I SAM-dependent methyltransferase</fullName>
    </recommendedName>
</protein>
<comment type="caution">
    <text evidence="1">The sequence shown here is derived from an EMBL/GenBank/DDBJ whole genome shotgun (WGS) entry which is preliminary data.</text>
</comment>
<dbReference type="AlphaFoldDB" id="A0A6N9SZN7"/>
<gene>
    <name evidence="1" type="ORF">GTK09_08980</name>
</gene>
<name>A0A6N9SZN7_9HYPH</name>
<evidence type="ECO:0000313" key="2">
    <source>
        <dbReference type="Proteomes" id="UP000469011"/>
    </source>
</evidence>
<dbReference type="Proteomes" id="UP000469011">
    <property type="component" value="Unassembled WGS sequence"/>
</dbReference>
<accession>A0A6N9SZN7</accession>